<reference evidence="7" key="1">
    <citation type="submission" date="2023-06" db="EMBL/GenBank/DDBJ databases">
        <title>Genome-scale phylogeny and comparative genomics of the fungal order Sordariales.</title>
        <authorList>
            <consortium name="Lawrence Berkeley National Laboratory"/>
            <person name="Hensen N."/>
            <person name="Bonometti L."/>
            <person name="Westerberg I."/>
            <person name="Brannstrom I.O."/>
            <person name="Guillou S."/>
            <person name="Cros-Aarteil S."/>
            <person name="Calhoun S."/>
            <person name="Haridas S."/>
            <person name="Kuo A."/>
            <person name="Mondo S."/>
            <person name="Pangilinan J."/>
            <person name="Riley R."/>
            <person name="Labutti K."/>
            <person name="Andreopoulos B."/>
            <person name="Lipzen A."/>
            <person name="Chen C."/>
            <person name="Yanf M."/>
            <person name="Daum C."/>
            <person name="Ng V."/>
            <person name="Clum A."/>
            <person name="Steindorff A."/>
            <person name="Ohm R."/>
            <person name="Martin F."/>
            <person name="Silar P."/>
            <person name="Natvig D."/>
            <person name="Lalanne C."/>
            <person name="Gautier V."/>
            <person name="Ament-Velasquez S.L."/>
            <person name="Kruys A."/>
            <person name="Hutchinson M.I."/>
            <person name="Powell A.J."/>
            <person name="Barry K."/>
            <person name="Miller A.N."/>
            <person name="Grigoriev I.V."/>
            <person name="Debuchy R."/>
            <person name="Gladieux P."/>
            <person name="Thoren M.H."/>
            <person name="Johannesson H."/>
        </authorList>
    </citation>
    <scope>NUCLEOTIDE SEQUENCE</scope>
    <source>
        <strain evidence="7">SMH2532-1</strain>
    </source>
</reference>
<evidence type="ECO:0000256" key="2">
    <source>
        <dbReference type="ARBA" id="ARBA00022723"/>
    </source>
</evidence>
<dbReference type="PROSITE" id="PS50048">
    <property type="entry name" value="ZN2_CY6_FUNGAL_2"/>
    <property type="match status" value="1"/>
</dbReference>
<keyword evidence="4" id="KW-0804">Transcription</keyword>
<dbReference type="EMBL" id="JAULSV010000007">
    <property type="protein sequence ID" value="KAK0639760.1"/>
    <property type="molecule type" value="Genomic_DNA"/>
</dbReference>
<comment type="subcellular location">
    <subcellularLocation>
        <location evidence="1">Nucleus</location>
    </subcellularLocation>
</comment>
<evidence type="ECO:0000256" key="5">
    <source>
        <dbReference type="ARBA" id="ARBA00023242"/>
    </source>
</evidence>
<dbReference type="AlphaFoldDB" id="A0AA39XTY5"/>
<protein>
    <recommendedName>
        <fullName evidence="6">Zn(2)-C6 fungal-type domain-containing protein</fullName>
    </recommendedName>
</protein>
<sequence>MSANKAPLACQNCRRLKRRCTRELPFCSLCVRLGKICNYIQRESRVPEITTGDGADGDTLWARIQRLEGVVLGPPSSRSSTSPQSAVSGGPFTPSLGFDGITSSNFPSSFFLDPDFFSALSGDALSSATLPLLAPCLEFLGMDLIPLCHAYVATINQWLPILSPKRLFHDIRTYTHADPNPGLVLLLACIKLVSETEYAGNCLEYRLVKALSSSAENEGIVSLRLIQSLVLLAAYEMGHGIYPAAYLTIGRAGRMAVLFGLQDRQVMPQLFKPADSWTVREEERRTWWGIFILDRFCHIATDSLPRTIHERPLGLSLPINDMGWSKGELDAAESSLVLSSLSSDLDTIGRFATACQGSHLLCHVLTHRSAHKAAPPSQEDTILLDEALQLHRTLAALDERLPLDDAKEANIEALSLVCCARMILYNLYGCNEPDMRSSQERLRREIEMQRASVQGIMELAAHRIPRLAQGGPLFLPCGDRVRLVHSRRVRPGDDHGAHRHRVGARPVEDVVGRLRTIFWLSRQGGDGGQDVSTFPFACITTVISRIIQHVHLCYAFVVLSENFVMLS</sequence>
<dbReference type="CDD" id="cd00067">
    <property type="entry name" value="GAL4"/>
    <property type="match status" value="1"/>
</dbReference>
<dbReference type="GO" id="GO:0003677">
    <property type="term" value="F:DNA binding"/>
    <property type="evidence" value="ECO:0007669"/>
    <property type="project" value="InterPro"/>
</dbReference>
<dbReference type="GO" id="GO:0006351">
    <property type="term" value="P:DNA-templated transcription"/>
    <property type="evidence" value="ECO:0007669"/>
    <property type="project" value="InterPro"/>
</dbReference>
<dbReference type="PANTHER" id="PTHR47338">
    <property type="entry name" value="ZN(II)2CYS6 TRANSCRIPTION FACTOR (EUROFUNG)-RELATED"/>
    <property type="match status" value="1"/>
</dbReference>
<dbReference type="GO" id="GO:0000981">
    <property type="term" value="F:DNA-binding transcription factor activity, RNA polymerase II-specific"/>
    <property type="evidence" value="ECO:0007669"/>
    <property type="project" value="InterPro"/>
</dbReference>
<dbReference type="InterPro" id="IPR007219">
    <property type="entry name" value="XnlR_reg_dom"/>
</dbReference>
<dbReference type="SMART" id="SM00906">
    <property type="entry name" value="Fungal_trans"/>
    <property type="match status" value="1"/>
</dbReference>
<comment type="caution">
    <text evidence="7">The sequence shown here is derived from an EMBL/GenBank/DDBJ whole genome shotgun (WGS) entry which is preliminary data.</text>
</comment>
<dbReference type="SUPFAM" id="SSF57701">
    <property type="entry name" value="Zn2/Cys6 DNA-binding domain"/>
    <property type="match status" value="1"/>
</dbReference>
<dbReference type="Pfam" id="PF04082">
    <property type="entry name" value="Fungal_trans"/>
    <property type="match status" value="1"/>
</dbReference>
<dbReference type="PROSITE" id="PS00463">
    <property type="entry name" value="ZN2_CY6_FUNGAL_1"/>
    <property type="match status" value="1"/>
</dbReference>
<dbReference type="Proteomes" id="UP001174936">
    <property type="component" value="Unassembled WGS sequence"/>
</dbReference>
<accession>A0AA39XTY5</accession>
<keyword evidence="8" id="KW-1185">Reference proteome</keyword>
<evidence type="ECO:0000256" key="3">
    <source>
        <dbReference type="ARBA" id="ARBA00023015"/>
    </source>
</evidence>
<feature type="domain" description="Zn(2)-C6 fungal-type" evidence="6">
    <location>
        <begin position="9"/>
        <end position="39"/>
    </location>
</feature>
<dbReference type="GO" id="GO:0008270">
    <property type="term" value="F:zinc ion binding"/>
    <property type="evidence" value="ECO:0007669"/>
    <property type="project" value="InterPro"/>
</dbReference>
<dbReference type="CDD" id="cd12148">
    <property type="entry name" value="fungal_TF_MHR"/>
    <property type="match status" value="1"/>
</dbReference>
<keyword evidence="2" id="KW-0479">Metal-binding</keyword>
<name>A0AA39XTY5_9PEZI</name>
<gene>
    <name evidence="7" type="ORF">B0T16DRAFT_248228</name>
</gene>
<dbReference type="PANTHER" id="PTHR47338:SF20">
    <property type="entry name" value="ZN(II)2CYS6 TRANSCRIPTION FACTOR (EUROFUNG)"/>
    <property type="match status" value="1"/>
</dbReference>
<dbReference type="InterPro" id="IPR036864">
    <property type="entry name" value="Zn2-C6_fun-type_DNA-bd_sf"/>
</dbReference>
<evidence type="ECO:0000313" key="8">
    <source>
        <dbReference type="Proteomes" id="UP001174936"/>
    </source>
</evidence>
<keyword evidence="3" id="KW-0805">Transcription regulation</keyword>
<evidence type="ECO:0000256" key="1">
    <source>
        <dbReference type="ARBA" id="ARBA00004123"/>
    </source>
</evidence>
<evidence type="ECO:0000256" key="4">
    <source>
        <dbReference type="ARBA" id="ARBA00023163"/>
    </source>
</evidence>
<dbReference type="Gene3D" id="4.10.240.10">
    <property type="entry name" value="Zn(2)-C6 fungal-type DNA-binding domain"/>
    <property type="match status" value="1"/>
</dbReference>
<dbReference type="Pfam" id="PF00172">
    <property type="entry name" value="Zn_clus"/>
    <property type="match status" value="1"/>
</dbReference>
<keyword evidence="5" id="KW-0539">Nucleus</keyword>
<dbReference type="SMART" id="SM00066">
    <property type="entry name" value="GAL4"/>
    <property type="match status" value="1"/>
</dbReference>
<proteinExistence type="predicted"/>
<evidence type="ECO:0000259" key="6">
    <source>
        <dbReference type="PROSITE" id="PS50048"/>
    </source>
</evidence>
<evidence type="ECO:0000313" key="7">
    <source>
        <dbReference type="EMBL" id="KAK0639760.1"/>
    </source>
</evidence>
<organism evidence="7 8">
    <name type="scientific">Cercophora newfieldiana</name>
    <dbReference type="NCBI Taxonomy" id="92897"/>
    <lineage>
        <taxon>Eukaryota</taxon>
        <taxon>Fungi</taxon>
        <taxon>Dikarya</taxon>
        <taxon>Ascomycota</taxon>
        <taxon>Pezizomycotina</taxon>
        <taxon>Sordariomycetes</taxon>
        <taxon>Sordariomycetidae</taxon>
        <taxon>Sordariales</taxon>
        <taxon>Lasiosphaeriaceae</taxon>
        <taxon>Cercophora</taxon>
    </lineage>
</organism>
<dbReference type="InterPro" id="IPR050815">
    <property type="entry name" value="TF_fung"/>
</dbReference>
<dbReference type="InterPro" id="IPR001138">
    <property type="entry name" value="Zn2Cys6_DnaBD"/>
</dbReference>
<dbReference type="GO" id="GO:0005634">
    <property type="term" value="C:nucleus"/>
    <property type="evidence" value="ECO:0007669"/>
    <property type="project" value="UniProtKB-SubCell"/>
</dbReference>